<dbReference type="HOGENOM" id="CLU_088457_0_0_1"/>
<dbReference type="AlphaFoldDB" id="A0A0C9Z2N4"/>
<feature type="transmembrane region" description="Helical" evidence="1">
    <location>
        <begin position="243"/>
        <end position="266"/>
    </location>
</feature>
<reference evidence="2 3" key="1">
    <citation type="submission" date="2014-04" db="EMBL/GenBank/DDBJ databases">
        <authorList>
            <consortium name="DOE Joint Genome Institute"/>
            <person name="Kuo A."/>
            <person name="Kohler A."/>
            <person name="Costa M.D."/>
            <person name="Nagy L.G."/>
            <person name="Floudas D."/>
            <person name="Copeland A."/>
            <person name="Barry K.W."/>
            <person name="Cichocki N."/>
            <person name="Veneault-Fourrey C."/>
            <person name="LaButti K."/>
            <person name="Lindquist E.A."/>
            <person name="Lipzen A."/>
            <person name="Lundell T."/>
            <person name="Morin E."/>
            <person name="Murat C."/>
            <person name="Sun H."/>
            <person name="Tunlid A."/>
            <person name="Henrissat B."/>
            <person name="Grigoriev I.V."/>
            <person name="Hibbett D.S."/>
            <person name="Martin F."/>
            <person name="Nordberg H.P."/>
            <person name="Cantor M.N."/>
            <person name="Hua S.X."/>
        </authorList>
    </citation>
    <scope>NUCLEOTIDE SEQUENCE [LARGE SCALE GENOMIC DNA]</scope>
    <source>
        <strain evidence="2 3">441</strain>
    </source>
</reference>
<dbReference type="Proteomes" id="UP000054018">
    <property type="component" value="Unassembled WGS sequence"/>
</dbReference>
<keyword evidence="1" id="KW-0472">Membrane</keyword>
<feature type="non-terminal residue" evidence="2">
    <location>
        <position position="333"/>
    </location>
</feature>
<sequence>MQQTSCDRLRKCAACSPSGIYNDLGVDDNARSADSNMYIPAVPKTVQFQGRSLVPDSSPLSNATFMLNGSGIAGLLGGEEALSAVALAQIYNGGKWLGWYNTPGSYIIGKYFRHLARSAISDSRVNPKSGTGSGMVHVDHALLLQYDNWSKGPVFKGIYSGTSLHEAGPLASLIVKKCTQISGTQINGRTTQPVNVAIVELEQNLQPQMKFHLSPPLFSVIPIAVSLATCIICGLYCEWYAFSMILLGILARGLTCIFVGSGELVFDHPKSAEGSPPGDGILGCDHELVLLKGHENVVNAVTRGRFFFRFRSKRTCHMVELCSFFLFGQAIAQ</sequence>
<dbReference type="EMBL" id="KN833850">
    <property type="protein sequence ID" value="KIK16657.1"/>
    <property type="molecule type" value="Genomic_DNA"/>
</dbReference>
<gene>
    <name evidence="2" type="ORF">PISMIDRAFT_254987</name>
</gene>
<feature type="transmembrane region" description="Helical" evidence="1">
    <location>
        <begin position="217"/>
        <end position="237"/>
    </location>
</feature>
<reference evidence="3" key="2">
    <citation type="submission" date="2015-01" db="EMBL/GenBank/DDBJ databases">
        <title>Evolutionary Origins and Diversification of the Mycorrhizal Mutualists.</title>
        <authorList>
            <consortium name="DOE Joint Genome Institute"/>
            <consortium name="Mycorrhizal Genomics Consortium"/>
            <person name="Kohler A."/>
            <person name="Kuo A."/>
            <person name="Nagy L.G."/>
            <person name="Floudas D."/>
            <person name="Copeland A."/>
            <person name="Barry K.W."/>
            <person name="Cichocki N."/>
            <person name="Veneault-Fourrey C."/>
            <person name="LaButti K."/>
            <person name="Lindquist E.A."/>
            <person name="Lipzen A."/>
            <person name="Lundell T."/>
            <person name="Morin E."/>
            <person name="Murat C."/>
            <person name="Riley R."/>
            <person name="Ohm R."/>
            <person name="Sun H."/>
            <person name="Tunlid A."/>
            <person name="Henrissat B."/>
            <person name="Grigoriev I.V."/>
            <person name="Hibbett D.S."/>
            <person name="Martin F."/>
        </authorList>
    </citation>
    <scope>NUCLEOTIDE SEQUENCE [LARGE SCALE GENOMIC DNA]</scope>
    <source>
        <strain evidence="3">441</strain>
    </source>
</reference>
<evidence type="ECO:0000313" key="3">
    <source>
        <dbReference type="Proteomes" id="UP000054018"/>
    </source>
</evidence>
<keyword evidence="1" id="KW-1133">Transmembrane helix</keyword>
<proteinExistence type="predicted"/>
<keyword evidence="1" id="KW-0812">Transmembrane</keyword>
<keyword evidence="3" id="KW-1185">Reference proteome</keyword>
<protein>
    <submittedName>
        <fullName evidence="2">Uncharacterized protein</fullName>
    </submittedName>
</protein>
<evidence type="ECO:0000256" key="1">
    <source>
        <dbReference type="SAM" id="Phobius"/>
    </source>
</evidence>
<evidence type="ECO:0000313" key="2">
    <source>
        <dbReference type="EMBL" id="KIK16657.1"/>
    </source>
</evidence>
<dbReference type="STRING" id="765257.A0A0C9Z2N4"/>
<name>A0A0C9Z2N4_9AGAM</name>
<organism evidence="2 3">
    <name type="scientific">Pisolithus microcarpus 441</name>
    <dbReference type="NCBI Taxonomy" id="765257"/>
    <lineage>
        <taxon>Eukaryota</taxon>
        <taxon>Fungi</taxon>
        <taxon>Dikarya</taxon>
        <taxon>Basidiomycota</taxon>
        <taxon>Agaricomycotina</taxon>
        <taxon>Agaricomycetes</taxon>
        <taxon>Agaricomycetidae</taxon>
        <taxon>Boletales</taxon>
        <taxon>Sclerodermatineae</taxon>
        <taxon>Pisolithaceae</taxon>
        <taxon>Pisolithus</taxon>
    </lineage>
</organism>
<accession>A0A0C9Z2N4</accession>